<dbReference type="AlphaFoldDB" id="A0A2A4YD54"/>
<evidence type="ECO:0000313" key="1">
    <source>
        <dbReference type="EMBL" id="PCI92713.1"/>
    </source>
</evidence>
<proteinExistence type="predicted"/>
<accession>A0A2A4YD54</accession>
<protein>
    <submittedName>
        <fullName evidence="1">Uncharacterized protein</fullName>
    </submittedName>
</protein>
<sequence>MTQVLGMNVRMPTVADVRWTAGKAVDITGKTLAGVAGIGSVVMLATAHLGKEAAQQLVTSLHDRVCELSGEDALSAATGALALLAISCAVYKSGQLLAGKVTGPVIKTKYA</sequence>
<organism evidence="1 2">
    <name type="scientific">Aerophobetes bacterium</name>
    <dbReference type="NCBI Taxonomy" id="2030807"/>
    <lineage>
        <taxon>Bacteria</taxon>
        <taxon>Candidatus Aerophobota</taxon>
    </lineage>
</organism>
<dbReference type="Proteomes" id="UP000217838">
    <property type="component" value="Unassembled WGS sequence"/>
</dbReference>
<comment type="caution">
    <text evidence="1">The sequence shown here is derived from an EMBL/GenBank/DDBJ whole genome shotgun (WGS) entry which is preliminary data.</text>
</comment>
<dbReference type="EMBL" id="NVUU01000088">
    <property type="protein sequence ID" value="PCI92713.1"/>
    <property type="molecule type" value="Genomic_DNA"/>
</dbReference>
<name>A0A2A4YD54_UNCAE</name>
<evidence type="ECO:0000313" key="2">
    <source>
        <dbReference type="Proteomes" id="UP000217838"/>
    </source>
</evidence>
<gene>
    <name evidence="1" type="ORF">COB11_06735</name>
</gene>
<reference evidence="2" key="1">
    <citation type="submission" date="2017-08" db="EMBL/GenBank/DDBJ databases">
        <title>A dynamic microbial community with high functional redundancy inhabits the cold, oxic subseafloor aquifer.</title>
        <authorList>
            <person name="Tully B.J."/>
            <person name="Wheat C.G."/>
            <person name="Glazer B.T."/>
            <person name="Huber J.A."/>
        </authorList>
    </citation>
    <scope>NUCLEOTIDE SEQUENCE [LARGE SCALE GENOMIC DNA]</scope>
</reference>